<reference evidence="8 9" key="1">
    <citation type="submission" date="2024-03" db="EMBL/GenBank/DDBJ databases">
        <title>Aureococcus anophagefferens CCMP1851 and Kratosvirus quantuckense: Draft genome of a second virus-susceptible host strain in the model system.</title>
        <authorList>
            <person name="Chase E."/>
            <person name="Truchon A.R."/>
            <person name="Schepens W."/>
            <person name="Wilhelm S.W."/>
        </authorList>
    </citation>
    <scope>NUCLEOTIDE SEQUENCE [LARGE SCALE GENOMIC DNA]</scope>
    <source>
        <strain evidence="8 9">CCMP1851</strain>
    </source>
</reference>
<feature type="region of interest" description="Disordered" evidence="6">
    <location>
        <begin position="1"/>
        <end position="51"/>
    </location>
</feature>
<dbReference type="PROSITE" id="PS50067">
    <property type="entry name" value="KINESIN_MOTOR_2"/>
    <property type="match status" value="1"/>
</dbReference>
<dbReference type="PRINTS" id="PR00380">
    <property type="entry name" value="KINESINHEAVY"/>
</dbReference>
<feature type="region of interest" description="Disordered" evidence="6">
    <location>
        <begin position="291"/>
        <end position="314"/>
    </location>
</feature>
<proteinExistence type="inferred from homology"/>
<feature type="domain" description="Kinesin motor" evidence="7">
    <location>
        <begin position="582"/>
        <end position="914"/>
    </location>
</feature>
<dbReference type="Proteomes" id="UP001363151">
    <property type="component" value="Unassembled WGS sequence"/>
</dbReference>
<feature type="compositionally biased region" description="Basic residues" evidence="6">
    <location>
        <begin position="386"/>
        <end position="411"/>
    </location>
</feature>
<dbReference type="InterPro" id="IPR036961">
    <property type="entry name" value="Kinesin_motor_dom_sf"/>
</dbReference>
<feature type="compositionally biased region" description="Low complexity" evidence="6">
    <location>
        <begin position="91"/>
        <end position="104"/>
    </location>
</feature>
<comment type="similarity">
    <text evidence="3 4">Belongs to the TRAFAC class myosin-kinesin ATPase superfamily. Kinesin family.</text>
</comment>
<evidence type="ECO:0000256" key="6">
    <source>
        <dbReference type="SAM" id="MobiDB-lite"/>
    </source>
</evidence>
<protein>
    <recommendedName>
        <fullName evidence="4">Kinesin-like protein</fullName>
    </recommendedName>
</protein>
<keyword evidence="1 3" id="KW-0547">Nucleotide-binding</keyword>
<feature type="compositionally biased region" description="Low complexity" evidence="6">
    <location>
        <begin position="367"/>
        <end position="378"/>
    </location>
</feature>
<dbReference type="PANTHER" id="PTHR47972:SF16">
    <property type="entry name" value="KINESIN-LIKE PROTEIN"/>
    <property type="match status" value="1"/>
</dbReference>
<evidence type="ECO:0000256" key="4">
    <source>
        <dbReference type="RuleBase" id="RU000394"/>
    </source>
</evidence>
<keyword evidence="3 4" id="KW-0505">Motor protein</keyword>
<accession>A0ABR1G710</accession>
<comment type="caution">
    <text evidence="8">The sequence shown here is derived from an EMBL/GenBank/DDBJ whole genome shotgun (WGS) entry which is preliminary data.</text>
</comment>
<dbReference type="PROSITE" id="PS00411">
    <property type="entry name" value="KINESIN_MOTOR_1"/>
    <property type="match status" value="1"/>
</dbReference>
<feature type="compositionally biased region" description="Basic and acidic residues" evidence="6">
    <location>
        <begin position="107"/>
        <end position="123"/>
    </location>
</feature>
<evidence type="ECO:0000256" key="1">
    <source>
        <dbReference type="ARBA" id="ARBA00022741"/>
    </source>
</evidence>
<feature type="compositionally biased region" description="Low complexity" evidence="6">
    <location>
        <begin position="12"/>
        <end position="27"/>
    </location>
</feature>
<feature type="compositionally biased region" description="Low complexity" evidence="6">
    <location>
        <begin position="140"/>
        <end position="151"/>
    </location>
</feature>
<feature type="compositionally biased region" description="Basic and acidic residues" evidence="6">
    <location>
        <begin position="152"/>
        <end position="166"/>
    </location>
</feature>
<evidence type="ECO:0000259" key="7">
    <source>
        <dbReference type="PROSITE" id="PS50067"/>
    </source>
</evidence>
<sequence>MGLWPKPKHKAPAAPSGARSAAPLGASFGDEAPRVGKKAEPPAPREPYVPLELAARRLDQLQGDAANFRETRLLELEDLGGRMGEAQADIGAAPRASRSTSGTRSRARADARRSRERARRDAGRASGEADAAARRDRDAAAAAASAATAAASEERLAEGARAHETAMVDAARGALRARRGGDARDRAACARPSRRRWARWRRARATRGTRRAPTRPRPRAAAADAASAAALKDVKSTLSREKQFGRRLKEQLRDLRDFSKGYDGAASTRTQELAKAQQMITALKARTKDLEARPVGDASGDAAATDELDAARDEARRRRSRKAFDKVMEHLAVVIRADAASAAPPAASAAAVAAPGGGGDVARSRRSSTPRASAAASARRGDAVHGRRRRRRRRRGLRGARRRGPRARARAPRTAPLSSSARSAALRRRAGRRAGAGARGGDPAAARKLAAATKDLRAEQAKALKQLEKKHKKELDELKKAADKDQRKAAGELKRVGKELEKAASELDATRKERDALRAKVADLEALTSNLDELRTKAARVDDLETSHAELLATTADAEAKYKTELALRKKYWNMMEDMKGKIRVFVRCRPFAKYELEKKCGSVVHFDDDTTLTVDGHNGPKVFNFDNVFPPVVGGDAGQGDVFEDTSNLIQSCLDGFNVCIFAYGQTGSGKTFTMTGVRDNPELRGITPRAIHALFDEAAKMAHQCTVTVRTYFLELYNDGLVDLYHVLDNPGSRAAPPKLDVKLDAKKMVFVKNAVVKDAASADELLNLFEAGNAKRHVGATKMNAESSRSHSIFAILVEVYNRTTKKTSVGKLSLVDLAGSERADKTGATDERLKEAQNINKSLSALGDVISALSTGEKFIPYRNNKLTLVMQDSLGGNAKTLMFVNISPADYNADETVTSLTYASRVKLIKNTANKNAESEEVAQLKAIIKNLKAGGTGEVAGADVLL</sequence>
<evidence type="ECO:0000256" key="5">
    <source>
        <dbReference type="SAM" id="Coils"/>
    </source>
</evidence>
<evidence type="ECO:0000256" key="2">
    <source>
        <dbReference type="ARBA" id="ARBA00022840"/>
    </source>
</evidence>
<feature type="compositionally biased region" description="Basic residues" evidence="6">
    <location>
        <begin position="1"/>
        <end position="11"/>
    </location>
</feature>
<dbReference type="Pfam" id="PF00225">
    <property type="entry name" value="Kinesin"/>
    <property type="match status" value="1"/>
</dbReference>
<feature type="compositionally biased region" description="Low complexity" evidence="6">
    <location>
        <begin position="412"/>
        <end position="424"/>
    </location>
</feature>
<dbReference type="Gene3D" id="3.40.850.10">
    <property type="entry name" value="Kinesin motor domain"/>
    <property type="match status" value="1"/>
</dbReference>
<dbReference type="SUPFAM" id="SSF52540">
    <property type="entry name" value="P-loop containing nucleoside triphosphate hydrolases"/>
    <property type="match status" value="1"/>
</dbReference>
<evidence type="ECO:0000313" key="8">
    <source>
        <dbReference type="EMBL" id="KAK7248782.1"/>
    </source>
</evidence>
<keyword evidence="5" id="KW-0175">Coiled coil</keyword>
<feature type="compositionally biased region" description="Basic and acidic residues" evidence="6">
    <location>
        <begin position="179"/>
        <end position="188"/>
    </location>
</feature>
<dbReference type="EMBL" id="JBBJCI010000086">
    <property type="protein sequence ID" value="KAK7248782.1"/>
    <property type="molecule type" value="Genomic_DNA"/>
</dbReference>
<dbReference type="PANTHER" id="PTHR47972">
    <property type="entry name" value="KINESIN-LIKE PROTEIN KLP-3"/>
    <property type="match status" value="1"/>
</dbReference>
<dbReference type="InterPro" id="IPR027417">
    <property type="entry name" value="P-loop_NTPase"/>
</dbReference>
<feature type="region of interest" description="Disordered" evidence="6">
    <location>
        <begin position="350"/>
        <end position="450"/>
    </location>
</feature>
<dbReference type="SMART" id="SM00129">
    <property type="entry name" value="KISc"/>
    <property type="match status" value="1"/>
</dbReference>
<evidence type="ECO:0000313" key="9">
    <source>
        <dbReference type="Proteomes" id="UP001363151"/>
    </source>
</evidence>
<keyword evidence="4" id="KW-0493">Microtubule</keyword>
<feature type="coiled-coil region" evidence="5">
    <location>
        <begin position="450"/>
        <end position="544"/>
    </location>
</feature>
<keyword evidence="2 3" id="KW-0067">ATP-binding</keyword>
<keyword evidence="9" id="KW-1185">Reference proteome</keyword>
<name>A0ABR1G710_AURAN</name>
<gene>
    <name evidence="8" type="ORF">SO694_00041167</name>
</gene>
<feature type="compositionally biased region" description="Low complexity" evidence="6">
    <location>
        <begin position="433"/>
        <end position="450"/>
    </location>
</feature>
<feature type="binding site" evidence="3">
    <location>
        <begin position="666"/>
        <end position="673"/>
    </location>
    <ligand>
        <name>ATP</name>
        <dbReference type="ChEBI" id="CHEBI:30616"/>
    </ligand>
</feature>
<feature type="region of interest" description="Disordered" evidence="6">
    <location>
        <begin position="85"/>
        <end position="223"/>
    </location>
</feature>
<feature type="compositionally biased region" description="Basic residues" evidence="6">
    <location>
        <begin position="192"/>
        <end position="218"/>
    </location>
</feature>
<organism evidence="8 9">
    <name type="scientific">Aureococcus anophagefferens</name>
    <name type="common">Harmful bloom alga</name>
    <dbReference type="NCBI Taxonomy" id="44056"/>
    <lineage>
        <taxon>Eukaryota</taxon>
        <taxon>Sar</taxon>
        <taxon>Stramenopiles</taxon>
        <taxon>Ochrophyta</taxon>
        <taxon>Pelagophyceae</taxon>
        <taxon>Pelagomonadales</taxon>
        <taxon>Pelagomonadaceae</taxon>
        <taxon>Aureococcus</taxon>
    </lineage>
</organism>
<feature type="compositionally biased region" description="Basic and acidic residues" evidence="6">
    <location>
        <begin position="31"/>
        <end position="40"/>
    </location>
</feature>
<dbReference type="InterPro" id="IPR027640">
    <property type="entry name" value="Kinesin-like_fam"/>
</dbReference>
<dbReference type="InterPro" id="IPR019821">
    <property type="entry name" value="Kinesin_motor_CS"/>
</dbReference>
<dbReference type="InterPro" id="IPR001752">
    <property type="entry name" value="Kinesin_motor_dom"/>
</dbReference>
<evidence type="ECO:0000256" key="3">
    <source>
        <dbReference type="PROSITE-ProRule" id="PRU00283"/>
    </source>
</evidence>